<keyword evidence="2" id="KW-0812">Transmembrane</keyword>
<keyword evidence="3" id="KW-0732">Signal</keyword>
<feature type="compositionally biased region" description="Polar residues" evidence="1">
    <location>
        <begin position="154"/>
        <end position="169"/>
    </location>
</feature>
<feature type="region of interest" description="Disordered" evidence="1">
    <location>
        <begin position="47"/>
        <end position="93"/>
    </location>
</feature>
<proteinExistence type="predicted"/>
<feature type="chain" id="PRO_5018574691" evidence="3">
    <location>
        <begin position="25"/>
        <end position="448"/>
    </location>
</feature>
<feature type="compositionally biased region" description="Polar residues" evidence="1">
    <location>
        <begin position="64"/>
        <end position="93"/>
    </location>
</feature>
<dbReference type="OMA" id="DKNQGTT"/>
<dbReference type="Ensembl" id="ENSNBRT00000008443.1">
    <property type="protein sequence ID" value="ENSNBRP00000008208.1"/>
    <property type="gene ID" value="ENSNBRG00000006415.1"/>
</dbReference>
<name>A0A3Q4GN22_NEOBR</name>
<keyword evidence="2" id="KW-0472">Membrane</keyword>
<dbReference type="AlphaFoldDB" id="A0A3Q4GN22"/>
<organism evidence="4 5">
    <name type="scientific">Neolamprologus brichardi</name>
    <name type="common">Fairy cichlid</name>
    <name type="synonym">Lamprologus brichardi</name>
    <dbReference type="NCBI Taxonomy" id="32507"/>
    <lineage>
        <taxon>Eukaryota</taxon>
        <taxon>Metazoa</taxon>
        <taxon>Chordata</taxon>
        <taxon>Craniata</taxon>
        <taxon>Vertebrata</taxon>
        <taxon>Euteleostomi</taxon>
        <taxon>Actinopterygii</taxon>
        <taxon>Neopterygii</taxon>
        <taxon>Teleostei</taxon>
        <taxon>Neoteleostei</taxon>
        <taxon>Acanthomorphata</taxon>
        <taxon>Ovalentaria</taxon>
        <taxon>Cichlomorphae</taxon>
        <taxon>Cichliformes</taxon>
        <taxon>Cichlidae</taxon>
        <taxon>African cichlids</taxon>
        <taxon>Pseudocrenilabrinae</taxon>
        <taxon>Lamprologini</taxon>
        <taxon>Neolamprologus</taxon>
    </lineage>
</organism>
<protein>
    <submittedName>
        <fullName evidence="4">Uncharacterized protein</fullName>
    </submittedName>
</protein>
<dbReference type="GeneTree" id="ENSGT00740000117046"/>
<evidence type="ECO:0000256" key="1">
    <source>
        <dbReference type="SAM" id="MobiDB-lite"/>
    </source>
</evidence>
<keyword evidence="5" id="KW-1185">Reference proteome</keyword>
<evidence type="ECO:0000313" key="5">
    <source>
        <dbReference type="Proteomes" id="UP000261580"/>
    </source>
</evidence>
<keyword evidence="2" id="KW-1133">Transmembrane helix</keyword>
<dbReference type="Proteomes" id="UP000261580">
    <property type="component" value="Unassembled WGS sequence"/>
</dbReference>
<evidence type="ECO:0000313" key="4">
    <source>
        <dbReference type="Ensembl" id="ENSNBRP00000008208.1"/>
    </source>
</evidence>
<reference evidence="4" key="2">
    <citation type="submission" date="2025-09" db="UniProtKB">
        <authorList>
            <consortium name="Ensembl"/>
        </authorList>
    </citation>
    <scope>IDENTIFICATION</scope>
</reference>
<feature type="region of interest" description="Disordered" evidence="1">
    <location>
        <begin position="314"/>
        <end position="341"/>
    </location>
</feature>
<feature type="signal peptide" evidence="3">
    <location>
        <begin position="1"/>
        <end position="24"/>
    </location>
</feature>
<dbReference type="Bgee" id="ENSNBRG00000006415">
    <property type="expression patterns" value="Expressed in mesonephros and 2 other cell types or tissues"/>
</dbReference>
<evidence type="ECO:0000256" key="3">
    <source>
        <dbReference type="SAM" id="SignalP"/>
    </source>
</evidence>
<reference evidence="4" key="1">
    <citation type="submission" date="2025-08" db="UniProtKB">
        <authorList>
            <consortium name="Ensembl"/>
        </authorList>
    </citation>
    <scope>IDENTIFICATION</scope>
</reference>
<sequence length="448" mass="48840">MTTDFTSLTFIWLLPLAASNAVTSNQTEVFSSVVTVESVSHNELTTHTQAYSEKIPATKDAQRRSQTMPSNTILPNTKTAPAPTSSASPHLNSTTMESLTEIRSTVIKSSMTDLTGTPATPTSVTPVIINSTQSQKALSTHVRRHTNPYPPTFSPKSTKLISTTNTFTTPEEDKSESMSPATGDDVKHSTGLYKTPTSIHNTRKRKIQEPSETKKTNHGKVVAGLIGGSLLVMMVGFLIIFIKKRKLQKQQVSTTDWAGPSPFLEGGANNGQVTMRPPNRISVASFLPARLSKRLSLLPETDEELEDMTQVTTFGDKNQGTTFGQTVDGNDGPESNGTNAVFPEMKTTVDIAETAENGVSADSLQTNNPVSTNNSILRQDLSANQSNQSEDQPVNWEIHFYHNRMSASLQLQPKSICSNSSLTQSEHLDPLPPEDHGLRFSFLLPRNQ</sequence>
<evidence type="ECO:0000256" key="2">
    <source>
        <dbReference type="SAM" id="Phobius"/>
    </source>
</evidence>
<feature type="transmembrane region" description="Helical" evidence="2">
    <location>
        <begin position="221"/>
        <end position="242"/>
    </location>
</feature>
<accession>A0A3Q4GN22</accession>
<feature type="compositionally biased region" description="Polar residues" evidence="1">
    <location>
        <begin position="314"/>
        <end position="339"/>
    </location>
</feature>
<feature type="region of interest" description="Disordered" evidence="1">
    <location>
        <begin position="139"/>
        <end position="215"/>
    </location>
</feature>